<dbReference type="GO" id="GO:0003676">
    <property type="term" value="F:nucleic acid binding"/>
    <property type="evidence" value="ECO:0007669"/>
    <property type="project" value="InterPro"/>
</dbReference>
<evidence type="ECO:0000313" key="3">
    <source>
        <dbReference type="EMBL" id="QGU06246.1"/>
    </source>
</evidence>
<feature type="domain" description="Exonuclease" evidence="2">
    <location>
        <begin position="71"/>
        <end position="167"/>
    </location>
</feature>
<dbReference type="RefSeq" id="WP_156229831.1">
    <property type="nucleotide sequence ID" value="NZ_CP046455.1"/>
</dbReference>
<dbReference type="KEGG" id="cok:COCCU_01425"/>
<dbReference type="Pfam" id="PF00929">
    <property type="entry name" value="RNase_T"/>
    <property type="match status" value="1"/>
</dbReference>
<gene>
    <name evidence="3" type="ORF">COCCU_01425</name>
</gene>
<dbReference type="Proteomes" id="UP000424462">
    <property type="component" value="Chromosome"/>
</dbReference>
<proteinExistence type="predicted"/>
<evidence type="ECO:0000256" key="1">
    <source>
        <dbReference type="SAM" id="MobiDB-lite"/>
    </source>
</evidence>
<sequence length="392" mass="43342">MNHPVNPESATGEPEVRDNAERPDRSPQPRETGSAEPRSDVEREAERADRALQRQAEVEAFPYVAVYLLTSGIHPSTSRIIGIDALTFNDEGEIGEEFHAVINPGEDPGPFHLHGLTPAEVAAGRSFSQVLKNLGRLIDDRTLIVHRGPRTWGFIVSEARRAMNSAARANRSRNRGRGRHRRHRVGHVPRPLAIVDTLATARRQGLLLQDTRLGGLAAAMSLEASSPVASVARAQRLEPEVSREHTELIIDIYLLQRETGVLSIRDPRDLRADQFGLQRSAVRVDAVEAPRPLENPGVYVPGKSLRKGMEVVVAPEIEMDPNEIIAACMREELAYSEKLTRQTSVVVCNQTRDLRGKAMHAERKGIPLMSDVAFMKAVQRVRGVEPEGDLAD</sequence>
<feature type="compositionally biased region" description="Basic and acidic residues" evidence="1">
    <location>
        <begin position="14"/>
        <end position="28"/>
    </location>
</feature>
<dbReference type="SUPFAM" id="SSF53098">
    <property type="entry name" value="Ribonuclease H-like"/>
    <property type="match status" value="1"/>
</dbReference>
<name>A0A6B8W5Q8_9CORY</name>
<dbReference type="EMBL" id="CP046455">
    <property type="protein sequence ID" value="QGU06246.1"/>
    <property type="molecule type" value="Genomic_DNA"/>
</dbReference>
<dbReference type="AlphaFoldDB" id="A0A6B8W5Q8"/>
<feature type="compositionally biased region" description="Basic and acidic residues" evidence="1">
    <location>
        <begin position="37"/>
        <end position="50"/>
    </location>
</feature>
<protein>
    <submittedName>
        <fullName evidence="3">DNA polymerase III subunit epsilon</fullName>
    </submittedName>
</protein>
<accession>A0A6B8W5Q8</accession>
<evidence type="ECO:0000259" key="2">
    <source>
        <dbReference type="Pfam" id="PF00929"/>
    </source>
</evidence>
<reference evidence="3 4" key="1">
    <citation type="submission" date="2019-11" db="EMBL/GenBank/DDBJ databases">
        <title>Complete genome sequence of Corynebacterium kalinowskii 1959, a novel Corynebacterium species isolated from soil of a small paddock in Vilsendorf, Germany.</title>
        <authorList>
            <person name="Schaffert L."/>
            <person name="Ruwe M."/>
            <person name="Milse J."/>
            <person name="Hanuschka K."/>
            <person name="Ortseifen V."/>
            <person name="Droste J."/>
            <person name="Brandt D."/>
            <person name="Schlueter L."/>
            <person name="Kutter Y."/>
            <person name="Vinke S."/>
            <person name="Viehoefer P."/>
            <person name="Jacob L."/>
            <person name="Luebke N.-C."/>
            <person name="Schulte-Berndt E."/>
            <person name="Hain C."/>
            <person name="Linder M."/>
            <person name="Schmidt P."/>
            <person name="Wollenschlaeger L."/>
            <person name="Luttermann T."/>
            <person name="Thieme E."/>
            <person name="Hassa J."/>
            <person name="Haak M."/>
            <person name="Wittchen M."/>
            <person name="Mentz A."/>
            <person name="Persicke M."/>
            <person name="Busche T."/>
            <person name="Ruckert C."/>
        </authorList>
    </citation>
    <scope>NUCLEOTIDE SEQUENCE [LARGE SCALE GENOMIC DNA]</scope>
    <source>
        <strain evidence="3 4">2039</strain>
    </source>
</reference>
<dbReference type="GO" id="GO:0004527">
    <property type="term" value="F:exonuclease activity"/>
    <property type="evidence" value="ECO:0007669"/>
    <property type="project" value="UniProtKB-ARBA"/>
</dbReference>
<dbReference type="CDD" id="cd06127">
    <property type="entry name" value="DEDDh"/>
    <property type="match status" value="1"/>
</dbReference>
<dbReference type="InterPro" id="IPR013520">
    <property type="entry name" value="Ribonucl_H"/>
</dbReference>
<evidence type="ECO:0000313" key="4">
    <source>
        <dbReference type="Proteomes" id="UP000424462"/>
    </source>
</evidence>
<dbReference type="InterPro" id="IPR036397">
    <property type="entry name" value="RNaseH_sf"/>
</dbReference>
<feature type="region of interest" description="Disordered" evidence="1">
    <location>
        <begin position="1"/>
        <end position="50"/>
    </location>
</feature>
<organism evidence="3 4">
    <name type="scientific">Corynebacterium occultum</name>
    <dbReference type="NCBI Taxonomy" id="2675219"/>
    <lineage>
        <taxon>Bacteria</taxon>
        <taxon>Bacillati</taxon>
        <taxon>Actinomycetota</taxon>
        <taxon>Actinomycetes</taxon>
        <taxon>Mycobacteriales</taxon>
        <taxon>Corynebacteriaceae</taxon>
        <taxon>Corynebacterium</taxon>
    </lineage>
</organism>
<dbReference type="Gene3D" id="3.30.420.10">
    <property type="entry name" value="Ribonuclease H-like superfamily/Ribonuclease H"/>
    <property type="match status" value="1"/>
</dbReference>
<keyword evidence="4" id="KW-1185">Reference proteome</keyword>
<dbReference type="InterPro" id="IPR012337">
    <property type="entry name" value="RNaseH-like_sf"/>
</dbReference>